<dbReference type="InterPro" id="IPR017501">
    <property type="entry name" value="Phage_infect_YhgE_C"/>
</dbReference>
<evidence type="ECO:0000256" key="5">
    <source>
        <dbReference type="SAM" id="Phobius"/>
    </source>
</evidence>
<keyword evidence="8" id="KW-1185">Reference proteome</keyword>
<feature type="transmembrane region" description="Helical" evidence="5">
    <location>
        <begin position="256"/>
        <end position="276"/>
    </location>
</feature>
<keyword evidence="3 5" id="KW-1133">Transmembrane helix</keyword>
<protein>
    <recommendedName>
        <fullName evidence="6">ABC-2 type transporter transmembrane domain-containing protein</fullName>
    </recommendedName>
</protein>
<proteinExistence type="predicted"/>
<dbReference type="InterPro" id="IPR013525">
    <property type="entry name" value="ABC2_TM"/>
</dbReference>
<evidence type="ECO:0000313" key="7">
    <source>
        <dbReference type="EMBL" id="GAA4970225.1"/>
    </source>
</evidence>
<evidence type="ECO:0000256" key="1">
    <source>
        <dbReference type="ARBA" id="ARBA00004141"/>
    </source>
</evidence>
<gene>
    <name evidence="7" type="ORF">GCM10023205_39640</name>
</gene>
<evidence type="ECO:0000256" key="3">
    <source>
        <dbReference type="ARBA" id="ARBA00022989"/>
    </source>
</evidence>
<feature type="transmembrane region" description="Helical" evidence="5">
    <location>
        <begin position="327"/>
        <end position="344"/>
    </location>
</feature>
<dbReference type="InterPro" id="IPR051328">
    <property type="entry name" value="T7SS_ABC-Transporter"/>
</dbReference>
<dbReference type="RefSeq" id="WP_345676888.1">
    <property type="nucleotide sequence ID" value="NZ_BAABHS010000013.1"/>
</dbReference>
<dbReference type="NCBIfam" id="TIGR03061">
    <property type="entry name" value="pip_yhgE_Nterm"/>
    <property type="match status" value="1"/>
</dbReference>
<keyword evidence="2 5" id="KW-0812">Transmembrane</keyword>
<organism evidence="7 8">
    <name type="scientific">Yinghuangia aomiensis</name>
    <dbReference type="NCBI Taxonomy" id="676205"/>
    <lineage>
        <taxon>Bacteria</taxon>
        <taxon>Bacillati</taxon>
        <taxon>Actinomycetota</taxon>
        <taxon>Actinomycetes</taxon>
        <taxon>Kitasatosporales</taxon>
        <taxon>Streptomycetaceae</taxon>
        <taxon>Yinghuangia</taxon>
    </lineage>
</organism>
<keyword evidence="4 5" id="KW-0472">Membrane</keyword>
<feature type="transmembrane region" description="Helical" evidence="5">
    <location>
        <begin position="411"/>
        <end position="434"/>
    </location>
</feature>
<evidence type="ECO:0000256" key="2">
    <source>
        <dbReference type="ARBA" id="ARBA00022692"/>
    </source>
</evidence>
<dbReference type="InterPro" id="IPR017500">
    <property type="entry name" value="Phage_infect_YhgE_N"/>
</dbReference>
<dbReference type="Pfam" id="PF12698">
    <property type="entry name" value="ABC2_membrane_3"/>
    <property type="match status" value="1"/>
</dbReference>
<accession>A0ABP9HGA0</accession>
<dbReference type="PANTHER" id="PTHR43077">
    <property type="entry name" value="TRANSPORT PERMEASE YVFS-RELATED"/>
    <property type="match status" value="1"/>
</dbReference>
<dbReference type="PANTHER" id="PTHR43077:SF5">
    <property type="entry name" value="PHAGE INFECTION PROTEIN"/>
    <property type="match status" value="1"/>
</dbReference>
<dbReference type="EMBL" id="BAABHS010000013">
    <property type="protein sequence ID" value="GAA4970225.1"/>
    <property type="molecule type" value="Genomic_DNA"/>
</dbReference>
<name>A0ABP9HGA0_9ACTN</name>
<feature type="domain" description="ABC-2 type transporter transmembrane" evidence="6">
    <location>
        <begin position="29"/>
        <end position="432"/>
    </location>
</feature>
<evidence type="ECO:0000313" key="8">
    <source>
        <dbReference type="Proteomes" id="UP001500466"/>
    </source>
</evidence>
<feature type="transmembrane region" description="Helical" evidence="5">
    <location>
        <begin position="288"/>
        <end position="315"/>
    </location>
</feature>
<evidence type="ECO:0000256" key="4">
    <source>
        <dbReference type="ARBA" id="ARBA00023136"/>
    </source>
</evidence>
<dbReference type="NCBIfam" id="TIGR03062">
    <property type="entry name" value="pip_yhgE_Cterm"/>
    <property type="match status" value="1"/>
</dbReference>
<sequence>MNFLRLTRLELRRFRGFPLPRLVPVVIALVPLLYGSLYLWSNWDPYGRFRDVPVAIVNEDRPVTVDGQTVAAGQQLTRTILASGTFKWRETTAAKALDGLQDRDYYFTVTVPPDFSAGLASTGTPQARQAMLTMTLDDANGFIIGKAAESAKASLQGAITQAVQSTLAQQAFGRLGTLQQQLGQAAAGARQLDAGIGVAPDDQLKAGAGQLATGLDGLAAAVPVPANPGQTTTSLTTPVTIAEHNLHPAKVYGRGMAPFFFAIALWVFGLIAFLVIRPLNTRALSGRSGAVTVALAGWLPAALLGVVGAWVLYGVVDLGLGLDPEDVGRTLGLLALGAAAFVAIDHVLNTAFGVVGDVVSLILLMLQLTSCGGLYPIETTPLPFRALHPILPMTYLVDGLRVTISGGESWVLTRACLVLGGYLLVALALSVLVVTRRRVWTMARLKPVVQL</sequence>
<reference evidence="8" key="1">
    <citation type="journal article" date="2019" name="Int. J. Syst. Evol. Microbiol.">
        <title>The Global Catalogue of Microorganisms (GCM) 10K type strain sequencing project: providing services to taxonomists for standard genome sequencing and annotation.</title>
        <authorList>
            <consortium name="The Broad Institute Genomics Platform"/>
            <consortium name="The Broad Institute Genome Sequencing Center for Infectious Disease"/>
            <person name="Wu L."/>
            <person name="Ma J."/>
        </authorList>
    </citation>
    <scope>NUCLEOTIDE SEQUENCE [LARGE SCALE GENOMIC DNA]</scope>
    <source>
        <strain evidence="8">JCM 17986</strain>
    </source>
</reference>
<comment type="caution">
    <text evidence="7">The sequence shown here is derived from an EMBL/GenBank/DDBJ whole genome shotgun (WGS) entry which is preliminary data.</text>
</comment>
<feature type="transmembrane region" description="Helical" evidence="5">
    <location>
        <begin position="351"/>
        <end position="375"/>
    </location>
</feature>
<dbReference type="Proteomes" id="UP001500466">
    <property type="component" value="Unassembled WGS sequence"/>
</dbReference>
<evidence type="ECO:0000259" key="6">
    <source>
        <dbReference type="Pfam" id="PF12698"/>
    </source>
</evidence>
<comment type="subcellular location">
    <subcellularLocation>
        <location evidence="1">Membrane</location>
        <topology evidence="1">Multi-pass membrane protein</topology>
    </subcellularLocation>
</comment>
<dbReference type="Gene3D" id="3.40.1710.10">
    <property type="entry name" value="abc type-2 transporter like domain"/>
    <property type="match status" value="1"/>
</dbReference>
<feature type="transmembrane region" description="Helical" evidence="5">
    <location>
        <begin position="21"/>
        <end position="40"/>
    </location>
</feature>